<dbReference type="InterPro" id="IPR050251">
    <property type="entry name" value="HpcH-HpaI_aldolase"/>
</dbReference>
<keyword evidence="1" id="KW-0479">Metal-binding</keyword>
<proteinExistence type="predicted"/>
<evidence type="ECO:0000259" key="3">
    <source>
        <dbReference type="Pfam" id="PF00501"/>
    </source>
</evidence>
<reference evidence="5" key="1">
    <citation type="submission" date="2021-04" db="EMBL/GenBank/DDBJ databases">
        <title>Draft genome of Fusarium avenaceum strain F156N33, isolated from an atmospheric sample in Virginia.</title>
        <authorList>
            <person name="Yang S."/>
            <person name="Vinatzer B.A."/>
            <person name="Coleman J."/>
        </authorList>
    </citation>
    <scope>NUCLEOTIDE SEQUENCE</scope>
    <source>
        <strain evidence="5">F156N33</strain>
    </source>
</reference>
<dbReference type="InterPro" id="IPR040442">
    <property type="entry name" value="Pyrv_kinase-like_dom_sf"/>
</dbReference>
<dbReference type="Gene3D" id="3.40.50.12780">
    <property type="entry name" value="N-terminal domain of ligase-like"/>
    <property type="match status" value="1"/>
</dbReference>
<dbReference type="GO" id="GO:0005737">
    <property type="term" value="C:cytoplasm"/>
    <property type="evidence" value="ECO:0007669"/>
    <property type="project" value="TreeGrafter"/>
</dbReference>
<comment type="caution">
    <text evidence="5">The sequence shown here is derived from an EMBL/GenBank/DDBJ whole genome shotgun (WGS) entry which is preliminary data.</text>
</comment>
<dbReference type="InterPro" id="IPR045851">
    <property type="entry name" value="AMP-bd_C_sf"/>
</dbReference>
<dbReference type="InterPro" id="IPR020845">
    <property type="entry name" value="AMP-binding_CS"/>
</dbReference>
<dbReference type="Proteomes" id="UP000782241">
    <property type="component" value="Unassembled WGS sequence"/>
</dbReference>
<evidence type="ECO:0000256" key="1">
    <source>
        <dbReference type="ARBA" id="ARBA00022723"/>
    </source>
</evidence>
<feature type="domain" description="HpcH/HpaI aldolase/citrate lyase" evidence="4">
    <location>
        <begin position="46"/>
        <end position="238"/>
    </location>
</feature>
<dbReference type="SUPFAM" id="SSF56801">
    <property type="entry name" value="Acetyl-CoA synthetase-like"/>
    <property type="match status" value="1"/>
</dbReference>
<dbReference type="Pfam" id="PF03328">
    <property type="entry name" value="HpcH_HpaI"/>
    <property type="match status" value="1"/>
</dbReference>
<accession>A0A9P7GX92</accession>
<feature type="domain" description="AMP-dependent synthetase/ligase" evidence="3">
    <location>
        <begin position="333"/>
        <end position="684"/>
    </location>
</feature>
<evidence type="ECO:0000259" key="4">
    <source>
        <dbReference type="Pfam" id="PF03328"/>
    </source>
</evidence>
<dbReference type="PANTHER" id="PTHR30502:SF8">
    <property type="entry name" value="SYNTHASE, PUTATIVE-RELATED"/>
    <property type="match status" value="1"/>
</dbReference>
<dbReference type="PANTHER" id="PTHR30502">
    <property type="entry name" value="2-KETO-3-DEOXY-L-RHAMNONATE ALDOLASE"/>
    <property type="match status" value="1"/>
</dbReference>
<name>A0A9P7GX92_9HYPO</name>
<dbReference type="EMBL" id="JAGPUO010000016">
    <property type="protein sequence ID" value="KAG5657938.1"/>
    <property type="molecule type" value="Genomic_DNA"/>
</dbReference>
<dbReference type="Gene3D" id="3.20.20.60">
    <property type="entry name" value="Phosphoenolpyruvate-binding domains"/>
    <property type="match status" value="1"/>
</dbReference>
<dbReference type="InterPro" id="IPR000873">
    <property type="entry name" value="AMP-dep_synth/lig_dom"/>
</dbReference>
<dbReference type="Gene3D" id="3.30.300.30">
    <property type="match status" value="1"/>
</dbReference>
<dbReference type="InterPro" id="IPR015813">
    <property type="entry name" value="Pyrv/PenolPyrv_kinase-like_dom"/>
</dbReference>
<dbReference type="InterPro" id="IPR005000">
    <property type="entry name" value="Aldolase/citrate-lyase_domain"/>
</dbReference>
<organism evidence="5 6">
    <name type="scientific">Fusarium avenaceum</name>
    <dbReference type="NCBI Taxonomy" id="40199"/>
    <lineage>
        <taxon>Eukaryota</taxon>
        <taxon>Fungi</taxon>
        <taxon>Dikarya</taxon>
        <taxon>Ascomycota</taxon>
        <taxon>Pezizomycotina</taxon>
        <taxon>Sordariomycetes</taxon>
        <taxon>Hypocreomycetidae</taxon>
        <taxon>Hypocreales</taxon>
        <taxon>Nectriaceae</taxon>
        <taxon>Fusarium</taxon>
        <taxon>Fusarium tricinctum species complex</taxon>
    </lineage>
</organism>
<sequence>MHHKMRTINTKDFNAMSLAQPTDFKSMLCSGTILWGTGCRIPHEEAARIVASTPYHFCFIDAEHTPLNATLLVNLIRTIQYHSNGSMVPVVRFPGCSPELVPYALNAGAGGIIMPHVQNAKQAEELVRLCRFPPMGDRSFPPAALINEQQNRTPKGQSTYDVWNNHAAVICQIEDLEGLENIEDICKVPGVDGLFIGTGDLRLCMGLATGSLDGDEPAFVSALARIRDAAKANNLPMMGFGISHSTLKSRIAMGWNAFIIHGDIDAITKSAIEALDSYGGVACSALSQGHKNGRKREWNVTHFINMHLQHKTLPNDILFSRLLKLAIEKEDQVIVDDYSHNTQFGYRHILHGTSKLLQKLQSLDEQPLDHDGNIYIGVLAPNGYEFIVAVLAVLAFGGVVVPMPTGALPSEAAYMLQQCNASYLLVGPEQVDLGKRVQEEFSIPTFLIESQVQDAGDLQPTKVYTLDPSLEVDEDCPSILFFTSGTTGPPKGVLHARKTINKYARMAEAGPNDDICLIPSGAFWSVYFTRVFQMLLTGVRIEIQNFGRNYNLIWDKLREKSATKIVLSPTFWYGMMHYYQESISKLPEPVVTEYIDGVRYLRDACATGAMPSAKLKEFWQNLRGGRPLKVLYGSTETQEISICDGDLEITENDLGKPLPGVTVKLDGDEGELLVKTSSLFLGYLNFPEATAERFDADGFFKTGDLVTRQNGKFIFQGRANMDLFKFYTYKVPRPQVEAVLTALPYILEGYILPVEDPHCDTRVAALVRFHGGVEKVNLDKIRLDLSQDLPAYQLPTLLRVLGKHESVPRTWSDKLAMRKVIQQFFPQDSNDRLITDGIQVTDISEFMRRKTTKLWDLSGMRQ</sequence>
<dbReference type="InterPro" id="IPR042099">
    <property type="entry name" value="ANL_N_sf"/>
</dbReference>
<protein>
    <submittedName>
        <fullName evidence="5">Uncharacterized protein</fullName>
    </submittedName>
</protein>
<keyword evidence="6" id="KW-1185">Reference proteome</keyword>
<dbReference type="PROSITE" id="PS00455">
    <property type="entry name" value="AMP_BINDING"/>
    <property type="match status" value="1"/>
</dbReference>
<evidence type="ECO:0000256" key="2">
    <source>
        <dbReference type="ARBA" id="ARBA00023239"/>
    </source>
</evidence>
<dbReference type="Pfam" id="PF00501">
    <property type="entry name" value="AMP-binding"/>
    <property type="match status" value="1"/>
</dbReference>
<dbReference type="SUPFAM" id="SSF51621">
    <property type="entry name" value="Phosphoenolpyruvate/pyruvate domain"/>
    <property type="match status" value="1"/>
</dbReference>
<dbReference type="GO" id="GO:0046872">
    <property type="term" value="F:metal ion binding"/>
    <property type="evidence" value="ECO:0007669"/>
    <property type="project" value="UniProtKB-KW"/>
</dbReference>
<evidence type="ECO:0000313" key="6">
    <source>
        <dbReference type="Proteomes" id="UP000782241"/>
    </source>
</evidence>
<keyword evidence="2" id="KW-0456">Lyase</keyword>
<dbReference type="GO" id="GO:0016832">
    <property type="term" value="F:aldehyde-lyase activity"/>
    <property type="evidence" value="ECO:0007669"/>
    <property type="project" value="TreeGrafter"/>
</dbReference>
<evidence type="ECO:0000313" key="5">
    <source>
        <dbReference type="EMBL" id="KAG5657938.1"/>
    </source>
</evidence>
<dbReference type="AlphaFoldDB" id="A0A9P7GX92"/>
<gene>
    <name evidence="5" type="ORF">KAF25_007971</name>
</gene>